<feature type="transmembrane region" description="Helical" evidence="1">
    <location>
        <begin position="12"/>
        <end position="31"/>
    </location>
</feature>
<accession>A0A9D9DF83</accession>
<comment type="caution">
    <text evidence="2">The sequence shown here is derived from an EMBL/GenBank/DDBJ whole genome shotgun (WGS) entry which is preliminary data.</text>
</comment>
<evidence type="ECO:0000256" key="1">
    <source>
        <dbReference type="SAM" id="Phobius"/>
    </source>
</evidence>
<keyword evidence="1" id="KW-0812">Transmembrane</keyword>
<evidence type="ECO:0000313" key="2">
    <source>
        <dbReference type="EMBL" id="MBO8425473.1"/>
    </source>
</evidence>
<dbReference type="Proteomes" id="UP000823630">
    <property type="component" value="Unassembled WGS sequence"/>
</dbReference>
<evidence type="ECO:0000313" key="3">
    <source>
        <dbReference type="Proteomes" id="UP000823630"/>
    </source>
</evidence>
<organism evidence="2 3">
    <name type="scientific">Candidatus Enterousia avistercoris</name>
    <dbReference type="NCBI Taxonomy" id="2840788"/>
    <lineage>
        <taxon>Bacteria</taxon>
        <taxon>Pseudomonadati</taxon>
        <taxon>Pseudomonadota</taxon>
        <taxon>Alphaproteobacteria</taxon>
        <taxon>Candidatus Enterousia</taxon>
    </lineage>
</organism>
<dbReference type="AlphaFoldDB" id="A0A9D9DF83"/>
<reference evidence="2" key="2">
    <citation type="journal article" date="2021" name="PeerJ">
        <title>Extensive microbial diversity within the chicken gut microbiome revealed by metagenomics and culture.</title>
        <authorList>
            <person name="Gilroy R."/>
            <person name="Ravi A."/>
            <person name="Getino M."/>
            <person name="Pursley I."/>
            <person name="Horton D.L."/>
            <person name="Alikhan N.F."/>
            <person name="Baker D."/>
            <person name="Gharbi K."/>
            <person name="Hall N."/>
            <person name="Watson M."/>
            <person name="Adriaenssens E.M."/>
            <person name="Foster-Nyarko E."/>
            <person name="Jarju S."/>
            <person name="Secka A."/>
            <person name="Antonio M."/>
            <person name="Oren A."/>
            <person name="Chaudhuri R.R."/>
            <person name="La Ragione R."/>
            <person name="Hildebrand F."/>
            <person name="Pallen M.J."/>
        </authorList>
    </citation>
    <scope>NUCLEOTIDE SEQUENCE</scope>
    <source>
        <strain evidence="2">8207</strain>
    </source>
</reference>
<protein>
    <submittedName>
        <fullName evidence="2">Uncharacterized protein</fullName>
    </submittedName>
</protein>
<feature type="transmembrane region" description="Helical" evidence="1">
    <location>
        <begin position="37"/>
        <end position="53"/>
    </location>
</feature>
<gene>
    <name evidence="2" type="ORF">IAC69_03275</name>
</gene>
<sequence>MRKIISGGFMAGHRTYVISGIGILSAVGAYLVGDTDIFTMLQSVFTFGGIYFLRKSSETKGKKYEKRPRKISEQ</sequence>
<reference evidence="2" key="1">
    <citation type="submission" date="2020-10" db="EMBL/GenBank/DDBJ databases">
        <authorList>
            <person name="Gilroy R."/>
        </authorList>
    </citation>
    <scope>NUCLEOTIDE SEQUENCE</scope>
    <source>
        <strain evidence="2">8207</strain>
    </source>
</reference>
<proteinExistence type="predicted"/>
<keyword evidence="1" id="KW-1133">Transmembrane helix</keyword>
<name>A0A9D9DF83_9PROT</name>
<dbReference type="EMBL" id="JADINC010000049">
    <property type="protein sequence ID" value="MBO8425473.1"/>
    <property type="molecule type" value="Genomic_DNA"/>
</dbReference>
<keyword evidence="1" id="KW-0472">Membrane</keyword>